<feature type="region of interest" description="Disordered" evidence="1">
    <location>
        <begin position="92"/>
        <end position="140"/>
    </location>
</feature>
<dbReference type="AlphaFoldDB" id="A0A0F7SEP7"/>
<protein>
    <recommendedName>
        <fullName evidence="2">Bacteriophage T5 Orf172 DNA-binding domain-containing protein</fullName>
    </recommendedName>
</protein>
<feature type="region of interest" description="Disordered" evidence="1">
    <location>
        <begin position="559"/>
        <end position="579"/>
    </location>
</feature>
<sequence>MSSSLHQTLQTLSLSDNTSPSSSSRVQNKPLPALPFHSSRTPYSNTYDAFGSQTGRPVASTSQPIGYTPDGSVRSLDGLHSSGAADLVLRRRSPGVPGVGRMDRHEPEGRVGYHVSGSESRMDPTTRVPTTGTLSESMNNRPYYDLHGRFIVDSPSPYIHLPQADHSFRPNLPYGNQHVRYQPQAPPPLPAPPLETLSSYSTSPNRSATTETYQPRLTSQRYDPVGSLNSTPGRMMSVHPAPSRHVLSSVQSLPTTPTTPPRPIAQTDAVSAHIYSPSTSSPKAPTRVSPSKRPPSSPADSSLTESPSEKSKDKVQCSGFTQKGIRCKKMGSSSGCRRAGTGTVDDDTTGWLCWIHREVVLAEEGFYVDGKGKSWIEFDAWIPSELSEDIRLAIRLEMERPITAADQTPGFVYCFEYRGLQTESHRTFKIGRSLNPVARMEEWGRQCPSHRAVLLGYRPAPVGSEEEERAGGGRMRGMRRLGGDEEGQGPGIKGSAKFERLVHLEVGDMYRGVKTRQECVDCKKFHQELFLIPRETDSQEWIRQVEPVMDRWERWAVPPVAKTDAEPGKRKRLGPKADT</sequence>
<dbReference type="PANTHER" id="PTHR28094">
    <property type="entry name" value="MEIOTICALLY UP-REGULATED GENE 113 PROTEIN"/>
    <property type="match status" value="1"/>
</dbReference>
<accession>A0A0F7SEP7</accession>
<feature type="compositionally biased region" description="Basic residues" evidence="1">
    <location>
        <begin position="569"/>
        <end position="579"/>
    </location>
</feature>
<organism evidence="3">
    <name type="scientific">Phaffia rhodozyma</name>
    <name type="common">Yeast</name>
    <name type="synonym">Xanthophyllomyces dendrorhous</name>
    <dbReference type="NCBI Taxonomy" id="264483"/>
    <lineage>
        <taxon>Eukaryota</taxon>
        <taxon>Fungi</taxon>
        <taxon>Dikarya</taxon>
        <taxon>Basidiomycota</taxon>
        <taxon>Agaricomycotina</taxon>
        <taxon>Tremellomycetes</taxon>
        <taxon>Cystofilobasidiales</taxon>
        <taxon>Mrakiaceae</taxon>
        <taxon>Phaffia</taxon>
    </lineage>
</organism>
<evidence type="ECO:0000259" key="2">
    <source>
        <dbReference type="Pfam" id="PF10544"/>
    </source>
</evidence>
<feature type="compositionally biased region" description="Low complexity" evidence="1">
    <location>
        <begin position="1"/>
        <end position="24"/>
    </location>
</feature>
<feature type="compositionally biased region" description="Polar residues" evidence="1">
    <location>
        <begin position="38"/>
        <end position="65"/>
    </location>
</feature>
<dbReference type="InterPro" id="IPR018306">
    <property type="entry name" value="Phage_T5_Orf172_DNA-bd"/>
</dbReference>
<dbReference type="PANTHER" id="PTHR28094:SF1">
    <property type="entry name" value="MEIOTICALLY UP-REGULATED GENE 113 PROTEIN"/>
    <property type="match status" value="1"/>
</dbReference>
<feature type="compositionally biased region" description="Polar residues" evidence="1">
    <location>
        <begin position="127"/>
        <end position="140"/>
    </location>
</feature>
<feature type="domain" description="Bacteriophage T5 Orf172 DNA-binding" evidence="2">
    <location>
        <begin position="410"/>
        <end position="545"/>
    </location>
</feature>
<proteinExistence type="predicted"/>
<evidence type="ECO:0000256" key="1">
    <source>
        <dbReference type="SAM" id="MobiDB-lite"/>
    </source>
</evidence>
<feature type="region of interest" description="Disordered" evidence="1">
    <location>
        <begin position="169"/>
        <end position="317"/>
    </location>
</feature>
<dbReference type="EMBL" id="LN483144">
    <property type="protein sequence ID" value="CDZ96395.1"/>
    <property type="molecule type" value="Genomic_DNA"/>
</dbReference>
<name>A0A0F7SEP7_PHARH</name>
<reference evidence="3" key="1">
    <citation type="submission" date="2014-08" db="EMBL/GenBank/DDBJ databases">
        <authorList>
            <person name="Sharma Rahul"/>
            <person name="Thines Marco"/>
        </authorList>
    </citation>
    <scope>NUCLEOTIDE SEQUENCE</scope>
</reference>
<feature type="compositionally biased region" description="Basic and acidic residues" evidence="1">
    <location>
        <begin position="101"/>
        <end position="111"/>
    </location>
</feature>
<feature type="compositionally biased region" description="Pro residues" evidence="1">
    <location>
        <begin position="184"/>
        <end position="193"/>
    </location>
</feature>
<evidence type="ECO:0000313" key="3">
    <source>
        <dbReference type="EMBL" id="CDZ96395.1"/>
    </source>
</evidence>
<dbReference type="Pfam" id="PF10544">
    <property type="entry name" value="T5orf172"/>
    <property type="match status" value="1"/>
</dbReference>
<feature type="region of interest" description="Disordered" evidence="1">
    <location>
        <begin position="1"/>
        <end position="74"/>
    </location>
</feature>
<feature type="region of interest" description="Disordered" evidence="1">
    <location>
        <begin position="463"/>
        <end position="493"/>
    </location>
</feature>
<dbReference type="InterPro" id="IPR053006">
    <property type="entry name" value="Meiosis_regulatory"/>
</dbReference>
<feature type="compositionally biased region" description="Polar residues" evidence="1">
    <location>
        <begin position="196"/>
        <end position="232"/>
    </location>
</feature>